<dbReference type="PROSITE" id="PS00134">
    <property type="entry name" value="TRYPSIN_HIS"/>
    <property type="match status" value="1"/>
</dbReference>
<proteinExistence type="predicted"/>
<dbReference type="SUPFAM" id="SSF50494">
    <property type="entry name" value="Trypsin-like serine proteases"/>
    <property type="match status" value="1"/>
</dbReference>
<organism evidence="9 10">
    <name type="scientific">Pleurodeles waltl</name>
    <name type="common">Iberian ribbed newt</name>
    <dbReference type="NCBI Taxonomy" id="8319"/>
    <lineage>
        <taxon>Eukaryota</taxon>
        <taxon>Metazoa</taxon>
        <taxon>Chordata</taxon>
        <taxon>Craniata</taxon>
        <taxon>Vertebrata</taxon>
        <taxon>Euteleostomi</taxon>
        <taxon>Amphibia</taxon>
        <taxon>Batrachia</taxon>
        <taxon>Caudata</taxon>
        <taxon>Salamandroidea</taxon>
        <taxon>Salamandridae</taxon>
        <taxon>Pleurodelinae</taxon>
        <taxon>Pleurodeles</taxon>
    </lineage>
</organism>
<dbReference type="Proteomes" id="UP001066276">
    <property type="component" value="Chromosome 7"/>
</dbReference>
<name>A0AAV7PBI5_PLEWA</name>
<dbReference type="InterPro" id="IPR001254">
    <property type="entry name" value="Trypsin_dom"/>
</dbReference>
<dbReference type="InterPro" id="IPR043504">
    <property type="entry name" value="Peptidase_S1_PA_chymotrypsin"/>
</dbReference>
<dbReference type="PROSITE" id="PS00135">
    <property type="entry name" value="TRYPSIN_SER"/>
    <property type="match status" value="1"/>
</dbReference>
<sequence length="342" mass="37291">MLAGLAILWMSVRVPRSTLIPKKSDRGQAMMRMTSLVHTHLLGFLLALYLVCGSPLELPRIVGGQDAQDGAWPWQVSIYVYGHHYCGGSLIANQWVLSAAHCFSPDFPPFTYEVILGAYQLSNNSKNPNLISLYAKQVIINPAYTGAIDSSGDIALVELEASVNYTRHILPVNLPTTSVLFQPSMECWVTGWGSVDGDVPLPEPKTLQEVRVGFIDQKTCDTLYHIDSDASLAVPIIQDDMVCAGYAEGQKDSCIGDSGGPLVCKFRDIWLQAGVVSWGPSPCASPNQPGVYASLTFYHGWIRDHVPEIEFVSGTSRLPAVHSTLLRLTALLVLSSFLLNVS</sequence>
<feature type="domain" description="Peptidase S1" evidence="8">
    <location>
        <begin position="61"/>
        <end position="307"/>
    </location>
</feature>
<dbReference type="PROSITE" id="PS50240">
    <property type="entry name" value="TRYPSIN_DOM"/>
    <property type="match status" value="1"/>
</dbReference>
<dbReference type="FunFam" id="2.40.10.10:FF:000039">
    <property type="entry name" value="Brain-specific serine protease 4"/>
    <property type="match status" value="1"/>
</dbReference>
<comment type="caution">
    <text evidence="9">The sequence shown here is derived from an EMBL/GenBank/DDBJ whole genome shotgun (WGS) entry which is preliminary data.</text>
</comment>
<accession>A0AAV7PBI5</accession>
<dbReference type="PANTHER" id="PTHR24253">
    <property type="entry name" value="TRANSMEMBRANE PROTEASE SERINE"/>
    <property type="match status" value="1"/>
</dbReference>
<dbReference type="GO" id="GO:0004252">
    <property type="term" value="F:serine-type endopeptidase activity"/>
    <property type="evidence" value="ECO:0007669"/>
    <property type="project" value="InterPro"/>
</dbReference>
<evidence type="ECO:0000256" key="7">
    <source>
        <dbReference type="RuleBase" id="RU363034"/>
    </source>
</evidence>
<evidence type="ECO:0000313" key="10">
    <source>
        <dbReference type="Proteomes" id="UP001066276"/>
    </source>
</evidence>
<dbReference type="Gene3D" id="2.40.10.10">
    <property type="entry name" value="Trypsin-like serine proteases"/>
    <property type="match status" value="2"/>
</dbReference>
<dbReference type="SMART" id="SM00020">
    <property type="entry name" value="Tryp_SPc"/>
    <property type="match status" value="1"/>
</dbReference>
<gene>
    <name evidence="9" type="ORF">NDU88_004101</name>
</gene>
<dbReference type="CDD" id="cd00190">
    <property type="entry name" value="Tryp_SPc"/>
    <property type="match status" value="1"/>
</dbReference>
<evidence type="ECO:0000256" key="1">
    <source>
        <dbReference type="ARBA" id="ARBA00022670"/>
    </source>
</evidence>
<dbReference type="GO" id="GO:0006508">
    <property type="term" value="P:proteolysis"/>
    <property type="evidence" value="ECO:0007669"/>
    <property type="project" value="UniProtKB-KW"/>
</dbReference>
<evidence type="ECO:0000256" key="2">
    <source>
        <dbReference type="ARBA" id="ARBA00022729"/>
    </source>
</evidence>
<dbReference type="EMBL" id="JANPWB010000011">
    <property type="protein sequence ID" value="KAJ1125678.1"/>
    <property type="molecule type" value="Genomic_DNA"/>
</dbReference>
<dbReference type="AlphaFoldDB" id="A0AAV7PBI5"/>
<dbReference type="Pfam" id="PF00089">
    <property type="entry name" value="Trypsin"/>
    <property type="match status" value="1"/>
</dbReference>
<dbReference type="InterPro" id="IPR001314">
    <property type="entry name" value="Peptidase_S1A"/>
</dbReference>
<keyword evidence="6" id="KW-0325">Glycoprotein</keyword>
<keyword evidence="10" id="KW-1185">Reference proteome</keyword>
<keyword evidence="3 7" id="KW-0378">Hydrolase</keyword>
<protein>
    <recommendedName>
        <fullName evidence="8">Peptidase S1 domain-containing protein</fullName>
    </recommendedName>
</protein>
<keyword evidence="4 7" id="KW-0720">Serine protease</keyword>
<keyword evidence="2" id="KW-0732">Signal</keyword>
<keyword evidence="1 7" id="KW-0645">Protease</keyword>
<evidence type="ECO:0000256" key="5">
    <source>
        <dbReference type="ARBA" id="ARBA00023157"/>
    </source>
</evidence>
<dbReference type="PANTHER" id="PTHR24253:SF144">
    <property type="entry name" value="CHYMOTRYPSIN-LIKE PROTEASE CTRL-1-RELATED"/>
    <property type="match status" value="1"/>
</dbReference>
<evidence type="ECO:0000313" key="9">
    <source>
        <dbReference type="EMBL" id="KAJ1125678.1"/>
    </source>
</evidence>
<dbReference type="InterPro" id="IPR033116">
    <property type="entry name" value="TRYPSIN_SER"/>
</dbReference>
<keyword evidence="5" id="KW-1015">Disulfide bond</keyword>
<evidence type="ECO:0000256" key="3">
    <source>
        <dbReference type="ARBA" id="ARBA00022801"/>
    </source>
</evidence>
<evidence type="ECO:0000256" key="4">
    <source>
        <dbReference type="ARBA" id="ARBA00022825"/>
    </source>
</evidence>
<dbReference type="InterPro" id="IPR018114">
    <property type="entry name" value="TRYPSIN_HIS"/>
</dbReference>
<dbReference type="InterPro" id="IPR009003">
    <property type="entry name" value="Peptidase_S1_PA"/>
</dbReference>
<evidence type="ECO:0000256" key="6">
    <source>
        <dbReference type="ARBA" id="ARBA00023180"/>
    </source>
</evidence>
<dbReference type="PRINTS" id="PR00722">
    <property type="entry name" value="CHYMOTRYPSIN"/>
</dbReference>
<evidence type="ECO:0000259" key="8">
    <source>
        <dbReference type="PROSITE" id="PS50240"/>
    </source>
</evidence>
<reference evidence="9" key="1">
    <citation type="journal article" date="2022" name="bioRxiv">
        <title>Sequencing and chromosome-scale assembly of the giantPleurodeles waltlgenome.</title>
        <authorList>
            <person name="Brown T."/>
            <person name="Elewa A."/>
            <person name="Iarovenko S."/>
            <person name="Subramanian E."/>
            <person name="Araus A.J."/>
            <person name="Petzold A."/>
            <person name="Susuki M."/>
            <person name="Suzuki K.-i.T."/>
            <person name="Hayashi T."/>
            <person name="Toyoda A."/>
            <person name="Oliveira C."/>
            <person name="Osipova E."/>
            <person name="Leigh N.D."/>
            <person name="Simon A."/>
            <person name="Yun M.H."/>
        </authorList>
    </citation>
    <scope>NUCLEOTIDE SEQUENCE</scope>
    <source>
        <strain evidence="9">20211129_DDA</strain>
        <tissue evidence="9">Liver</tissue>
    </source>
</reference>